<dbReference type="PANTHER" id="PTHR43547">
    <property type="entry name" value="TWO-COMPONENT HISTIDINE KINASE"/>
    <property type="match status" value="1"/>
</dbReference>
<dbReference type="AlphaFoldDB" id="A0A427Y7W9"/>
<evidence type="ECO:0008006" key="8">
    <source>
        <dbReference type="Google" id="ProtNLM"/>
    </source>
</evidence>
<feature type="domain" description="Histidine kinase" evidence="4">
    <location>
        <begin position="776"/>
        <end position="1016"/>
    </location>
</feature>
<dbReference type="Gene3D" id="3.40.50.2300">
    <property type="match status" value="2"/>
</dbReference>
<dbReference type="InterPro" id="IPR001789">
    <property type="entry name" value="Sig_transdc_resp-reg_receiver"/>
</dbReference>
<dbReference type="Proteomes" id="UP000279259">
    <property type="component" value="Unassembled WGS sequence"/>
</dbReference>
<dbReference type="EMBL" id="RSCD01000018">
    <property type="protein sequence ID" value="RSH87179.1"/>
    <property type="molecule type" value="Genomic_DNA"/>
</dbReference>
<dbReference type="CDD" id="cd00082">
    <property type="entry name" value="HisKA"/>
    <property type="match status" value="2"/>
</dbReference>
<keyword evidence="7" id="KW-1185">Reference proteome</keyword>
<dbReference type="InterPro" id="IPR005467">
    <property type="entry name" value="His_kinase_dom"/>
</dbReference>
<feature type="domain" description="Response regulatory" evidence="5">
    <location>
        <begin position="506"/>
        <end position="621"/>
    </location>
</feature>
<comment type="caution">
    <text evidence="2">Lacks conserved residue(s) required for the propagation of feature annotation.</text>
</comment>
<dbReference type="SMART" id="SM00388">
    <property type="entry name" value="HisKA"/>
    <property type="match status" value="2"/>
</dbReference>
<dbReference type="CDD" id="cd17546">
    <property type="entry name" value="REC_hyHK_CKI1_RcsC-like"/>
    <property type="match status" value="1"/>
</dbReference>
<dbReference type="InterPro" id="IPR011006">
    <property type="entry name" value="CheY-like_superfamily"/>
</dbReference>
<sequence>METTEAVLAQRRQETLRDVAEQVQLARTTRQFFDGLAEMTARNPKDVPFLLCYSVVGEAGGAQLTLESSIGVPKDHPAAPATFDVLSSSIDPTSRPVSGGTRCVTSYDDAAWPFAQALGSRRSIVVDDCSKIIAGLPLRQWDHLPESAIVVPIWTDTSTGLPRAVLILGLNLLCPLDSAYEDWIHVLGAHLTSSLSSVRAYEAEQQRLLDKERMERAKTAWFQGAAHDIRTPLTLVAGPLEDTLATALTPKQRSSLVLAQRNVARIQRLITSLLDFSRIEAGKLSGRFVPTALGRFVEDLAALFRPAAERRQITFNVELDPSESSVYIDPLLLETVVTNLLSNALKYTEQGEITVRLAYGSHADIDVIDTGCGIPAGELEAVTDRFHRATTALARGIEGTGIGLALAKEILGLHGGELFIYSQTAEETGGPHGSTFRARIPLVERSSDLDGPEPASFGAYGKAVAADAMHWKQSDDWLGTPISETPSDSERHMVPADVPVFDATDTVLLVDDNRDMRAYIKRIFSPYCNVIEAADGEEALAIARANPPNVILSDMMMPKLDGHGLLVAIRNDPRTGLVPMVLLSAASDDEVRFAALTAGAEDFILKPFKPKELLARVQLHMQVGKRLITLEALYAQREKEIALLSDYCPSGIVRADAAGNLQYCNDAWRTFAGMGPDDDPLSWPQRVEKETLARMTVQWDEIIRGDQLETQMTWKWLTGKTVSATFIRLDKVDPAMSGILGCVSDISYQEERMQEAERRRVEAEESKRQQELIVDVTSHEIRTPVSAILHCSSLVKENLAAIQAHMERGDSLKPSADLLRQIRADIEALETNDVLSLARVQLDMLTFYDVDMNLRQQAQKILAVFGPEVKMKNIELRLEFGESLDQSGITTIKTDHVRLGQIMTNLISNAIRFTAPSSVSRITVRLDVAFSPPMPGTCAAPPVGRHLPSETEDIPVWLYVAVSDTGPGLTPDESAVLFQQFSQGSKMVHSRYGGSGLGLFICRKMAELLGGRIEVQPVSEVPVNTDMLSDRMRVLVVEDNIISQTVLKRQLVNAGLTCDVANHGQEALNLMFNDKTQTPEPDVMDGVTAAKEIRKTEQSSSLAKQTVIALTGNARQERIDQALAAGMDDVVIKPYKLNDLLERVRKAVSKEEGEHVPS</sequence>
<dbReference type="SUPFAM" id="SSF55785">
    <property type="entry name" value="PYP-like sensor domain (PAS domain)"/>
    <property type="match status" value="1"/>
</dbReference>
<dbReference type="GO" id="GO:0000155">
    <property type="term" value="F:phosphorelay sensor kinase activity"/>
    <property type="evidence" value="ECO:0007669"/>
    <property type="project" value="InterPro"/>
</dbReference>
<dbReference type="InterPro" id="IPR003661">
    <property type="entry name" value="HisK_dim/P_dom"/>
</dbReference>
<dbReference type="Pfam" id="PF00512">
    <property type="entry name" value="HisKA"/>
    <property type="match status" value="1"/>
</dbReference>
<dbReference type="Pfam" id="PF02518">
    <property type="entry name" value="HATPase_c"/>
    <property type="match status" value="2"/>
</dbReference>
<evidence type="ECO:0000256" key="2">
    <source>
        <dbReference type="PROSITE-ProRule" id="PRU00169"/>
    </source>
</evidence>
<dbReference type="InterPro" id="IPR000014">
    <property type="entry name" value="PAS"/>
</dbReference>
<dbReference type="PROSITE" id="PS50109">
    <property type="entry name" value="HIS_KIN"/>
    <property type="match status" value="2"/>
</dbReference>
<feature type="domain" description="Response regulatory" evidence="5">
    <location>
        <begin position="1033"/>
        <end position="1148"/>
    </location>
</feature>
<accession>A0A427Y7W9</accession>
<dbReference type="Gene3D" id="1.10.287.130">
    <property type="match status" value="2"/>
</dbReference>
<evidence type="ECO:0000313" key="6">
    <source>
        <dbReference type="EMBL" id="RSH87179.1"/>
    </source>
</evidence>
<evidence type="ECO:0000259" key="4">
    <source>
        <dbReference type="PROSITE" id="PS50109"/>
    </source>
</evidence>
<evidence type="ECO:0000259" key="5">
    <source>
        <dbReference type="PROSITE" id="PS50110"/>
    </source>
</evidence>
<dbReference type="Gene3D" id="3.30.565.10">
    <property type="entry name" value="Histidine kinase-like ATPase, C-terminal domain"/>
    <property type="match status" value="2"/>
</dbReference>
<comment type="caution">
    <text evidence="6">The sequence shown here is derived from an EMBL/GenBank/DDBJ whole genome shotgun (WGS) entry which is preliminary data.</text>
</comment>
<name>A0A427Y7W9_9TREE</name>
<reference evidence="6 7" key="1">
    <citation type="submission" date="2018-11" db="EMBL/GenBank/DDBJ databases">
        <title>Genome sequence of Saitozyma podzolica DSM 27192.</title>
        <authorList>
            <person name="Aliyu H."/>
            <person name="Gorte O."/>
            <person name="Ochsenreither K."/>
        </authorList>
    </citation>
    <scope>NUCLEOTIDE SEQUENCE [LARGE SCALE GENOMIC DNA]</scope>
    <source>
        <strain evidence="6 7">DSM 27192</strain>
    </source>
</reference>
<feature type="coiled-coil region" evidence="3">
    <location>
        <begin position="746"/>
        <end position="773"/>
    </location>
</feature>
<evidence type="ECO:0000313" key="7">
    <source>
        <dbReference type="Proteomes" id="UP000279259"/>
    </source>
</evidence>
<dbReference type="Gene3D" id="3.30.450.20">
    <property type="entry name" value="PAS domain"/>
    <property type="match status" value="1"/>
</dbReference>
<keyword evidence="1 2" id="KW-0597">Phosphoprotein</keyword>
<organism evidence="6 7">
    <name type="scientific">Saitozyma podzolica</name>
    <dbReference type="NCBI Taxonomy" id="1890683"/>
    <lineage>
        <taxon>Eukaryota</taxon>
        <taxon>Fungi</taxon>
        <taxon>Dikarya</taxon>
        <taxon>Basidiomycota</taxon>
        <taxon>Agaricomycotina</taxon>
        <taxon>Tremellomycetes</taxon>
        <taxon>Tremellales</taxon>
        <taxon>Trimorphomycetaceae</taxon>
        <taxon>Saitozyma</taxon>
    </lineage>
</organism>
<dbReference type="PROSITE" id="PS50110">
    <property type="entry name" value="RESPONSE_REGULATORY"/>
    <property type="match status" value="2"/>
</dbReference>
<evidence type="ECO:0000256" key="3">
    <source>
        <dbReference type="SAM" id="Coils"/>
    </source>
</evidence>
<dbReference type="InterPro" id="IPR004358">
    <property type="entry name" value="Sig_transdc_His_kin-like_C"/>
</dbReference>
<dbReference type="SMART" id="SM00387">
    <property type="entry name" value="HATPase_c"/>
    <property type="match status" value="2"/>
</dbReference>
<keyword evidence="3" id="KW-0175">Coiled coil</keyword>
<gene>
    <name evidence="6" type="ORF">EHS25_003670</name>
</gene>
<dbReference type="OrthoDB" id="60033at2759"/>
<dbReference type="PRINTS" id="PR00344">
    <property type="entry name" value="BCTRLSENSOR"/>
</dbReference>
<dbReference type="InterPro" id="IPR036097">
    <property type="entry name" value="HisK_dim/P_sf"/>
</dbReference>
<evidence type="ECO:0000256" key="1">
    <source>
        <dbReference type="ARBA" id="ARBA00022553"/>
    </source>
</evidence>
<dbReference type="InterPro" id="IPR003594">
    <property type="entry name" value="HATPase_dom"/>
</dbReference>
<dbReference type="SUPFAM" id="SSF52172">
    <property type="entry name" value="CheY-like"/>
    <property type="match status" value="2"/>
</dbReference>
<dbReference type="InterPro" id="IPR036890">
    <property type="entry name" value="HATPase_C_sf"/>
</dbReference>
<dbReference type="SUPFAM" id="SSF47384">
    <property type="entry name" value="Homodimeric domain of signal transducing histidine kinase"/>
    <property type="match status" value="2"/>
</dbReference>
<protein>
    <recommendedName>
        <fullName evidence="8">Histidine kinase</fullName>
    </recommendedName>
</protein>
<dbReference type="CDD" id="cd00130">
    <property type="entry name" value="PAS"/>
    <property type="match status" value="1"/>
</dbReference>
<feature type="domain" description="Histidine kinase" evidence="4">
    <location>
        <begin position="224"/>
        <end position="444"/>
    </location>
</feature>
<dbReference type="PANTHER" id="PTHR43547:SF2">
    <property type="entry name" value="HYBRID SIGNAL TRANSDUCTION HISTIDINE KINASE C"/>
    <property type="match status" value="1"/>
</dbReference>
<dbReference type="SUPFAM" id="SSF55874">
    <property type="entry name" value="ATPase domain of HSP90 chaperone/DNA topoisomerase II/histidine kinase"/>
    <property type="match status" value="2"/>
</dbReference>
<dbReference type="STRING" id="1890683.A0A427Y7W9"/>
<dbReference type="SMART" id="SM00448">
    <property type="entry name" value="REC"/>
    <property type="match status" value="2"/>
</dbReference>
<proteinExistence type="predicted"/>
<dbReference type="Pfam" id="PF00072">
    <property type="entry name" value="Response_reg"/>
    <property type="match status" value="2"/>
</dbReference>
<feature type="modified residue" description="4-aspartylphosphate" evidence="2">
    <location>
        <position position="554"/>
    </location>
</feature>
<dbReference type="InterPro" id="IPR035965">
    <property type="entry name" value="PAS-like_dom_sf"/>
</dbReference>